<dbReference type="PROSITE" id="PS50883">
    <property type="entry name" value="EAL"/>
    <property type="match status" value="1"/>
</dbReference>
<evidence type="ECO:0000313" key="5">
    <source>
        <dbReference type="Proteomes" id="UP001595617"/>
    </source>
</evidence>
<dbReference type="SUPFAM" id="SSF141868">
    <property type="entry name" value="EAL domain-like"/>
    <property type="match status" value="1"/>
</dbReference>
<dbReference type="SUPFAM" id="SSF52172">
    <property type="entry name" value="CheY-like"/>
    <property type="match status" value="1"/>
</dbReference>
<keyword evidence="5" id="KW-1185">Reference proteome</keyword>
<dbReference type="InterPro" id="IPR000160">
    <property type="entry name" value="GGDEF_dom"/>
</dbReference>
<evidence type="ECO:0000256" key="1">
    <source>
        <dbReference type="PROSITE-ProRule" id="PRU00169"/>
    </source>
</evidence>
<organism evidence="4 5">
    <name type="scientific">Saccharospirillum mangrovi</name>
    <dbReference type="NCBI Taxonomy" id="2161747"/>
    <lineage>
        <taxon>Bacteria</taxon>
        <taxon>Pseudomonadati</taxon>
        <taxon>Pseudomonadota</taxon>
        <taxon>Gammaproteobacteria</taxon>
        <taxon>Oceanospirillales</taxon>
        <taxon>Saccharospirillaceae</taxon>
        <taxon>Saccharospirillum</taxon>
    </lineage>
</organism>
<keyword evidence="1" id="KW-0597">Phosphoprotein</keyword>
<dbReference type="SMART" id="SM00267">
    <property type="entry name" value="GGDEF"/>
    <property type="match status" value="1"/>
</dbReference>
<evidence type="ECO:0000259" key="2">
    <source>
        <dbReference type="PROSITE" id="PS50110"/>
    </source>
</evidence>
<dbReference type="Gene3D" id="3.40.50.2300">
    <property type="match status" value="1"/>
</dbReference>
<feature type="modified residue" description="4-aspartylphosphate" evidence="1">
    <location>
        <position position="57"/>
    </location>
</feature>
<dbReference type="PANTHER" id="PTHR33121:SF79">
    <property type="entry name" value="CYCLIC DI-GMP PHOSPHODIESTERASE PDED-RELATED"/>
    <property type="match status" value="1"/>
</dbReference>
<dbReference type="InterPro" id="IPR050706">
    <property type="entry name" value="Cyclic-di-GMP_PDE-like"/>
</dbReference>
<gene>
    <name evidence="4" type="ORF">ACFOOG_15070</name>
</gene>
<dbReference type="InterPro" id="IPR011006">
    <property type="entry name" value="CheY-like_superfamily"/>
</dbReference>
<evidence type="ECO:0000313" key="4">
    <source>
        <dbReference type="EMBL" id="MFC3854163.1"/>
    </source>
</evidence>
<dbReference type="Pfam" id="PF00072">
    <property type="entry name" value="Response_reg"/>
    <property type="match status" value="1"/>
</dbReference>
<dbReference type="Gene3D" id="3.30.450.20">
    <property type="entry name" value="PAS domain"/>
    <property type="match status" value="1"/>
</dbReference>
<dbReference type="PANTHER" id="PTHR33121">
    <property type="entry name" value="CYCLIC DI-GMP PHOSPHODIESTERASE PDEF"/>
    <property type="match status" value="1"/>
</dbReference>
<accession>A0ABV8A037</accession>
<feature type="domain" description="EAL" evidence="3">
    <location>
        <begin position="426"/>
        <end position="680"/>
    </location>
</feature>
<dbReference type="PROSITE" id="PS50110">
    <property type="entry name" value="RESPONSE_REGULATORY"/>
    <property type="match status" value="1"/>
</dbReference>
<dbReference type="Gene3D" id="3.20.20.450">
    <property type="entry name" value="EAL domain"/>
    <property type="match status" value="1"/>
</dbReference>
<dbReference type="Gene3D" id="3.30.70.270">
    <property type="match status" value="1"/>
</dbReference>
<dbReference type="InterPro" id="IPR043128">
    <property type="entry name" value="Rev_trsase/Diguanyl_cyclase"/>
</dbReference>
<dbReference type="InterPro" id="IPR001633">
    <property type="entry name" value="EAL_dom"/>
</dbReference>
<proteinExistence type="predicted"/>
<name>A0ABV8A037_9GAMM</name>
<dbReference type="Proteomes" id="UP001595617">
    <property type="component" value="Unassembled WGS sequence"/>
</dbReference>
<dbReference type="SUPFAM" id="SSF55073">
    <property type="entry name" value="Nucleotide cyclase"/>
    <property type="match status" value="1"/>
</dbReference>
<dbReference type="EMBL" id="JBHRYR010000005">
    <property type="protein sequence ID" value="MFC3854163.1"/>
    <property type="molecule type" value="Genomic_DNA"/>
</dbReference>
<dbReference type="Pfam" id="PF00990">
    <property type="entry name" value="GGDEF"/>
    <property type="match status" value="1"/>
</dbReference>
<comment type="caution">
    <text evidence="4">The sequence shown here is derived from an EMBL/GenBank/DDBJ whole genome shotgun (WGS) entry which is preliminary data.</text>
</comment>
<feature type="domain" description="Response regulatory" evidence="2">
    <location>
        <begin position="8"/>
        <end position="124"/>
    </location>
</feature>
<dbReference type="CDD" id="cd01948">
    <property type="entry name" value="EAL"/>
    <property type="match status" value="1"/>
</dbReference>
<dbReference type="RefSeq" id="WP_380698177.1">
    <property type="nucleotide sequence ID" value="NZ_JBHRYR010000005.1"/>
</dbReference>
<evidence type="ECO:0000259" key="3">
    <source>
        <dbReference type="PROSITE" id="PS50883"/>
    </source>
</evidence>
<protein>
    <submittedName>
        <fullName evidence="4">Bifunctional diguanylate cyclase/phosphodiesterase</fullName>
    </submittedName>
</protein>
<dbReference type="Pfam" id="PF00563">
    <property type="entry name" value="EAL"/>
    <property type="match status" value="1"/>
</dbReference>
<sequence>MPSDTTETILVIDDDAYVGELVKAGLNDNARNIVYVSSGISGLTYLAEHKVDLVLLDVHMPDMEGFEVCQRIRQNPDTHRVPVIMLTGADDIQSIEHSFEVGATDFMRKPINLPLLRQRVRFALRSTRQERHLAEAYDLQRHASQLAGMGYWTFSFTKQTFQWLGMNDALSIELPTGLDSVIGLVHRDDRTRVKSTLLGHQGLTRELHVEFRITVPNLGSRIIRAVGGTHSGQQDVLIGAFQDITKQRTTEDMLEYLRLHDDLTGLPNRRLLIQSLPGFVGTLSENGTCGYLAFIELRESTLLSSALTQSTFERLLHLLADRLKQHTDISSYALQDGRFGLLISARDPATAEQQLRHVQQSLECEYTVEKQPVLITIAAGIITLNGSLGTEQILQQAQLALDLSLENPELPVCWGSTLAVHDGKKIINNDNTIKKAIANGEFSLFYQPQLHLSSNHILGAEALLRWYFPEQDRFRSPIEFLPSVERLGLMRHLGRFVLFSAFQQAKGLYDAGWQGRVGVNLAAQQFLDPSLVHIVQSALDETGATPAMIELEITESTAMADPQQSISALNELKNMGFSIALDDFGIGYSSMEYLLKFPVTSLKIDRSFVIDITTNAKMRTIVRTLTTLARGLGLSTICEGVEDQRQRDYVDALGVDYLQGYLISKPLPRERLRPFIQSYGLPCNHE</sequence>
<dbReference type="SMART" id="SM00052">
    <property type="entry name" value="EAL"/>
    <property type="match status" value="1"/>
</dbReference>
<dbReference type="SMART" id="SM00448">
    <property type="entry name" value="REC"/>
    <property type="match status" value="1"/>
</dbReference>
<dbReference type="InterPro" id="IPR001789">
    <property type="entry name" value="Sig_transdc_resp-reg_receiver"/>
</dbReference>
<dbReference type="InterPro" id="IPR029787">
    <property type="entry name" value="Nucleotide_cyclase"/>
</dbReference>
<dbReference type="InterPro" id="IPR035919">
    <property type="entry name" value="EAL_sf"/>
</dbReference>
<reference evidence="5" key="1">
    <citation type="journal article" date="2019" name="Int. J. Syst. Evol. Microbiol.">
        <title>The Global Catalogue of Microorganisms (GCM) 10K type strain sequencing project: providing services to taxonomists for standard genome sequencing and annotation.</title>
        <authorList>
            <consortium name="The Broad Institute Genomics Platform"/>
            <consortium name="The Broad Institute Genome Sequencing Center for Infectious Disease"/>
            <person name="Wu L."/>
            <person name="Ma J."/>
        </authorList>
    </citation>
    <scope>NUCLEOTIDE SEQUENCE [LARGE SCALE GENOMIC DNA]</scope>
    <source>
        <strain evidence="5">IBRC 10765</strain>
    </source>
</reference>